<sequence>MLRWVAKGLLLLILGGTTVAVVVRVHRSAGDAGTVPDAAPAPADASGLPPIQAPAAPGAVAGAAVGNRRGDSGGDAGGDAGGNPDGNPGSDAGGLADLQAVGHALMTATHPAERGALLARLDPIRLRAVRQYLTRNPPVFDGPRHHVAVFDAERYGNWLTARADVDAHLRNGAMIEVLADYLQQSSRDATLDTRAIATLATLPDAVEVAEVLIARGQRAAVEARLHALEHGAAGDEGTLDTVEQARLALMIAADDLETTTNVD</sequence>
<accession>A0A5P2H5J5</accession>
<dbReference type="EMBL" id="CP044065">
    <property type="protein sequence ID" value="QET03282.1"/>
    <property type="molecule type" value="Genomic_DNA"/>
</dbReference>
<evidence type="ECO:0000313" key="2">
    <source>
        <dbReference type="EMBL" id="QET03282.1"/>
    </source>
</evidence>
<reference evidence="2 3" key="1">
    <citation type="submission" date="2019-09" db="EMBL/GenBank/DDBJ databases">
        <title>FDA dAtabase for Regulatory Grade micrObial Sequences (FDA-ARGOS): Supporting development and validation of Infectious Disease Dx tests.</title>
        <authorList>
            <person name="Sciortino C."/>
            <person name="Tallon L."/>
            <person name="Sadzewicz L."/>
            <person name="Vavikolanu K."/>
            <person name="Mehta A."/>
            <person name="Aluvathingal J."/>
            <person name="Nadendla S."/>
            <person name="Nandy P."/>
            <person name="Geyer C."/>
            <person name="Yan Y."/>
            <person name="Sichtig H."/>
        </authorList>
    </citation>
    <scope>NUCLEOTIDE SEQUENCE [LARGE SCALE GENOMIC DNA]</scope>
    <source>
        <strain evidence="2 3">FDAARGOS_664</strain>
    </source>
</reference>
<gene>
    <name evidence="2" type="ORF">FOB72_15295</name>
</gene>
<feature type="compositionally biased region" description="Low complexity" evidence="1">
    <location>
        <begin position="85"/>
        <end position="94"/>
    </location>
</feature>
<dbReference type="Proteomes" id="UP000322822">
    <property type="component" value="Chromosome 1"/>
</dbReference>
<dbReference type="OrthoDB" id="9938296at2"/>
<dbReference type="AlphaFoldDB" id="A0A5P2H5J5"/>
<protein>
    <submittedName>
        <fullName evidence="2">Uncharacterized protein</fullName>
    </submittedName>
</protein>
<proteinExistence type="predicted"/>
<organism evidence="2 3">
    <name type="scientific">Cupriavidus pauculus</name>
    <dbReference type="NCBI Taxonomy" id="82633"/>
    <lineage>
        <taxon>Bacteria</taxon>
        <taxon>Pseudomonadati</taxon>
        <taxon>Pseudomonadota</taxon>
        <taxon>Betaproteobacteria</taxon>
        <taxon>Burkholderiales</taxon>
        <taxon>Burkholderiaceae</taxon>
        <taxon>Cupriavidus</taxon>
    </lineage>
</organism>
<feature type="compositionally biased region" description="Low complexity" evidence="1">
    <location>
        <begin position="31"/>
        <end position="67"/>
    </location>
</feature>
<name>A0A5P2H5J5_9BURK</name>
<dbReference type="RefSeq" id="WP_150373395.1">
    <property type="nucleotide sequence ID" value="NZ_CP044065.1"/>
</dbReference>
<feature type="compositionally biased region" description="Gly residues" evidence="1">
    <location>
        <begin position="73"/>
        <end position="84"/>
    </location>
</feature>
<feature type="region of interest" description="Disordered" evidence="1">
    <location>
        <begin position="31"/>
        <end position="94"/>
    </location>
</feature>
<evidence type="ECO:0000256" key="1">
    <source>
        <dbReference type="SAM" id="MobiDB-lite"/>
    </source>
</evidence>
<evidence type="ECO:0000313" key="3">
    <source>
        <dbReference type="Proteomes" id="UP000322822"/>
    </source>
</evidence>